<reference evidence="1" key="1">
    <citation type="submission" date="2021-09" db="EMBL/GenBank/DDBJ databases">
        <authorList>
            <consortium name="AG Swart"/>
            <person name="Singh M."/>
            <person name="Singh A."/>
            <person name="Seah K."/>
            <person name="Emmerich C."/>
        </authorList>
    </citation>
    <scope>NUCLEOTIDE SEQUENCE</scope>
    <source>
        <strain evidence="1">ATCC30299</strain>
    </source>
</reference>
<proteinExistence type="predicted"/>
<evidence type="ECO:0000313" key="1">
    <source>
        <dbReference type="EMBL" id="CAG9324416.1"/>
    </source>
</evidence>
<evidence type="ECO:0000313" key="2">
    <source>
        <dbReference type="Proteomes" id="UP001162131"/>
    </source>
</evidence>
<gene>
    <name evidence="1" type="ORF">BSTOLATCC_MIC36208</name>
</gene>
<keyword evidence="2" id="KW-1185">Reference proteome</keyword>
<organism evidence="1 2">
    <name type="scientific">Blepharisma stoltei</name>
    <dbReference type="NCBI Taxonomy" id="1481888"/>
    <lineage>
        <taxon>Eukaryota</taxon>
        <taxon>Sar</taxon>
        <taxon>Alveolata</taxon>
        <taxon>Ciliophora</taxon>
        <taxon>Postciliodesmatophora</taxon>
        <taxon>Heterotrichea</taxon>
        <taxon>Heterotrichida</taxon>
        <taxon>Blepharismidae</taxon>
        <taxon>Blepharisma</taxon>
    </lineage>
</organism>
<dbReference type="EMBL" id="CAJZBQ010000036">
    <property type="protein sequence ID" value="CAG9324416.1"/>
    <property type="molecule type" value="Genomic_DNA"/>
</dbReference>
<comment type="caution">
    <text evidence="1">The sequence shown here is derived from an EMBL/GenBank/DDBJ whole genome shotgun (WGS) entry which is preliminary data.</text>
</comment>
<protein>
    <submittedName>
        <fullName evidence="1">Uncharacterized protein</fullName>
    </submittedName>
</protein>
<name>A0AAU9JEI9_9CILI</name>
<dbReference type="Proteomes" id="UP001162131">
    <property type="component" value="Unassembled WGS sequence"/>
</dbReference>
<sequence>MANYLSKVIISDNSKLFIIESKGKIYGTKSKTNMFSRVLESQIYSSYIANSHQQNIKIKIWMPLDLYSKCRVDSIQIS</sequence>
<dbReference type="AlphaFoldDB" id="A0AAU9JEI9"/>
<accession>A0AAU9JEI9</accession>